<name>A0A2P7MX02_9CYAN</name>
<reference evidence="1 2" key="1">
    <citation type="journal article" date="2018" name="Environ. Microbiol.">
        <title>Ecological and genomic features of two widespread freshwater picocyanobacteria.</title>
        <authorList>
            <person name="Cabello-Yeves P.J."/>
            <person name="Picazo A."/>
            <person name="Camacho A."/>
            <person name="Callieri C."/>
            <person name="Rosselli R."/>
            <person name="Roda-Garcia J.J."/>
            <person name="Coutinho F.H."/>
            <person name="Rodriguez-Valera F."/>
        </authorList>
    </citation>
    <scope>NUCLEOTIDE SEQUENCE [LARGE SCALE GENOMIC DNA]</scope>
    <source>
        <strain evidence="1 2">Tous</strain>
    </source>
</reference>
<dbReference type="EMBL" id="PXXO01000006">
    <property type="protein sequence ID" value="PSJ05759.1"/>
    <property type="molecule type" value="Genomic_DNA"/>
</dbReference>
<organism evidence="1 2">
    <name type="scientific">Cyanobium usitatum str. Tous</name>
    <dbReference type="NCBI Taxonomy" id="2116684"/>
    <lineage>
        <taxon>Bacteria</taxon>
        <taxon>Bacillati</taxon>
        <taxon>Cyanobacteriota</taxon>
        <taxon>Cyanophyceae</taxon>
        <taxon>Synechococcales</taxon>
        <taxon>Prochlorococcaceae</taxon>
        <taxon>Cyanobium</taxon>
    </lineage>
</organism>
<evidence type="ECO:0000313" key="1">
    <source>
        <dbReference type="EMBL" id="PSJ05759.1"/>
    </source>
</evidence>
<protein>
    <submittedName>
        <fullName evidence="1">Uncharacterized protein</fullName>
    </submittedName>
</protein>
<dbReference type="OrthoDB" id="550456at2"/>
<dbReference type="AlphaFoldDB" id="A0A2P7MX02"/>
<accession>A0A2P7MX02</accession>
<proteinExistence type="predicted"/>
<gene>
    <name evidence="1" type="ORF">C7K55_06920</name>
</gene>
<evidence type="ECO:0000313" key="2">
    <source>
        <dbReference type="Proteomes" id="UP000243002"/>
    </source>
</evidence>
<keyword evidence="2" id="KW-1185">Reference proteome</keyword>
<sequence length="269" mass="29224">MGYREDLLSGRVAFAHLIKVWHERNGWSHRVLPALAEALDLGRVHNSQLSMLRNGKLASPGPEVFLALGRINQLLAREVRGGSLGDGLRQRLADSPELVAALETSALPVQDEGAPVLGPGELLEVFVGLRQPPVAFDLRIDAAEAVPLSAALAQLFTAGRPWRLCREPVLAAYPVEKRQRRERFAEVMAGQRDFSAAELDSELPDMRRTLARLGATGEAELEPDQFLELLRQQAKAMGLTATGAMAKLDLAAAIRQQIQAPPASPQEGL</sequence>
<dbReference type="RefSeq" id="WP_106502694.1">
    <property type="nucleotide sequence ID" value="NZ_PXXO01000006.1"/>
</dbReference>
<dbReference type="Proteomes" id="UP000243002">
    <property type="component" value="Unassembled WGS sequence"/>
</dbReference>
<comment type="caution">
    <text evidence="1">The sequence shown here is derived from an EMBL/GenBank/DDBJ whole genome shotgun (WGS) entry which is preliminary data.</text>
</comment>